<evidence type="ECO:0000259" key="1">
    <source>
        <dbReference type="Pfam" id="PF01814"/>
    </source>
</evidence>
<comment type="caution">
    <text evidence="2">The sequence shown here is derived from an EMBL/GenBank/DDBJ whole genome shotgun (WGS) entry which is preliminary data.</text>
</comment>
<dbReference type="EMBL" id="JACHXK010000006">
    <property type="protein sequence ID" value="MBB3110965.1"/>
    <property type="molecule type" value="Genomic_DNA"/>
</dbReference>
<keyword evidence="3" id="KW-1185">Reference proteome</keyword>
<dbReference type="Pfam" id="PF01814">
    <property type="entry name" value="Hemerythrin"/>
    <property type="match status" value="1"/>
</dbReference>
<accession>A0A7W5FN64</accession>
<dbReference type="AlphaFoldDB" id="A0A7W5FN64"/>
<organism evidence="2 3">
    <name type="scientific">Paenibacillus phyllosphaerae</name>
    <dbReference type="NCBI Taxonomy" id="274593"/>
    <lineage>
        <taxon>Bacteria</taxon>
        <taxon>Bacillati</taxon>
        <taxon>Bacillota</taxon>
        <taxon>Bacilli</taxon>
        <taxon>Bacillales</taxon>
        <taxon>Paenibacillaceae</taxon>
        <taxon>Paenibacillus</taxon>
    </lineage>
</organism>
<evidence type="ECO:0000313" key="3">
    <source>
        <dbReference type="Proteomes" id="UP000570361"/>
    </source>
</evidence>
<name>A0A7W5FN64_9BACL</name>
<dbReference type="Proteomes" id="UP000570361">
    <property type="component" value="Unassembled WGS sequence"/>
</dbReference>
<evidence type="ECO:0000313" key="2">
    <source>
        <dbReference type="EMBL" id="MBB3110965.1"/>
    </source>
</evidence>
<gene>
    <name evidence="2" type="ORF">FHS18_003033</name>
</gene>
<dbReference type="RefSeq" id="WP_183600866.1">
    <property type="nucleotide sequence ID" value="NZ_JACHXK010000006.1"/>
</dbReference>
<feature type="domain" description="Hemerythrin-like" evidence="1">
    <location>
        <begin position="13"/>
        <end position="154"/>
    </location>
</feature>
<proteinExistence type="predicted"/>
<dbReference type="InterPro" id="IPR012312">
    <property type="entry name" value="Hemerythrin-like"/>
</dbReference>
<protein>
    <recommendedName>
        <fullName evidence="1">Hemerythrin-like domain-containing protein</fullName>
    </recommendedName>
</protein>
<reference evidence="2 3" key="1">
    <citation type="submission" date="2020-08" db="EMBL/GenBank/DDBJ databases">
        <title>Genomic Encyclopedia of Type Strains, Phase III (KMG-III): the genomes of soil and plant-associated and newly described type strains.</title>
        <authorList>
            <person name="Whitman W."/>
        </authorList>
    </citation>
    <scope>NUCLEOTIDE SEQUENCE [LARGE SCALE GENOMIC DNA]</scope>
    <source>
        <strain evidence="2 3">CECT 5862</strain>
    </source>
</reference>
<sequence>MTTKANLQLSLGRLRDDHSKLREAAARAFRLADAVKNCPEAIDWTRIRQVEQCAAELGTELVRHGKWEDEELFPLLTELFPIERHPDLPTSLWMLEKAHQTADQCYRAYVHDMQAYCELRDEQLLRLGMTELIHVCRLVRRQLEEETELLIPMCELRTSM</sequence>
<dbReference type="Gene3D" id="1.20.120.520">
    <property type="entry name" value="nmb1532 protein domain like"/>
    <property type="match status" value="1"/>
</dbReference>